<sequence length="96" mass="9826">MSDASGVQQSDLAMAAGDSSNIKSASDALELSQYMRDVNSNISAVGNGAAAFASAQTAIAKLKTTLDADAACIISVANALDSVDNRLADEVKKQFQ</sequence>
<evidence type="ECO:0000313" key="2">
    <source>
        <dbReference type="Proteomes" id="UP000005753"/>
    </source>
</evidence>
<accession>I5ASE2</accession>
<dbReference type="InterPro" id="IPR021477">
    <property type="entry name" value="TVIIS_effector_SACOL2603_fam"/>
</dbReference>
<dbReference type="EMBL" id="CM001487">
    <property type="protein sequence ID" value="EIM56715.1"/>
    <property type="molecule type" value="Genomic_DNA"/>
</dbReference>
<gene>
    <name evidence="1" type="ORF">EubceDRAFT1_0886</name>
</gene>
<proteinExistence type="predicted"/>
<organism evidence="1 2">
    <name type="scientific">Eubacterium cellulosolvens (strain ATCC 43171 / JCM 9499 / 6)</name>
    <name type="common">Cillobacterium cellulosolvens</name>
    <dbReference type="NCBI Taxonomy" id="633697"/>
    <lineage>
        <taxon>Bacteria</taxon>
        <taxon>Bacillati</taxon>
        <taxon>Bacillota</taxon>
        <taxon>Clostridia</taxon>
        <taxon>Eubacteriales</taxon>
        <taxon>Eubacteriaceae</taxon>
        <taxon>Eubacterium</taxon>
    </lineage>
</organism>
<name>I5ASE2_EUBC6</name>
<evidence type="ECO:0000313" key="1">
    <source>
        <dbReference type="EMBL" id="EIM56715.1"/>
    </source>
</evidence>
<keyword evidence="2" id="KW-1185">Reference proteome</keyword>
<reference evidence="1 2" key="1">
    <citation type="submission" date="2010-08" db="EMBL/GenBank/DDBJ databases">
        <authorList>
            <consortium name="US DOE Joint Genome Institute (JGI-PGF)"/>
            <person name="Lucas S."/>
            <person name="Copeland A."/>
            <person name="Lapidus A."/>
            <person name="Cheng J.-F."/>
            <person name="Bruce D."/>
            <person name="Goodwin L."/>
            <person name="Pitluck S."/>
            <person name="Land M.L."/>
            <person name="Hauser L."/>
            <person name="Chang Y.-J."/>
            <person name="Anderson I.J."/>
            <person name="Johnson E."/>
            <person name="Mulhopadhyay B."/>
            <person name="Kyrpides N."/>
            <person name="Woyke T.J."/>
        </authorList>
    </citation>
    <scope>NUCLEOTIDE SEQUENCE [LARGE SCALE GENOMIC DNA]</scope>
    <source>
        <strain evidence="1 2">6</strain>
    </source>
</reference>
<dbReference type="AlphaFoldDB" id="I5ASE2"/>
<dbReference type="HOGENOM" id="CLU_2355527_0_0_9"/>
<dbReference type="STRING" id="633697.EubceDRAFT1_0886"/>
<dbReference type="Proteomes" id="UP000005753">
    <property type="component" value="Chromosome"/>
</dbReference>
<protein>
    <submittedName>
        <fullName evidence="1">Uncharacterized protein</fullName>
    </submittedName>
</protein>
<reference evidence="1 2" key="2">
    <citation type="submission" date="2012-02" db="EMBL/GenBank/DDBJ databases">
        <title>Improved High-Quality Draft sequence of Eubacterium cellulosolvens 6.</title>
        <authorList>
            <consortium name="US DOE Joint Genome Institute"/>
            <person name="Lucas S."/>
            <person name="Han J."/>
            <person name="Lapidus A."/>
            <person name="Cheng J.-F."/>
            <person name="Goodwin L."/>
            <person name="Pitluck S."/>
            <person name="Peters L."/>
            <person name="Mikhailova N."/>
            <person name="Gu W."/>
            <person name="Detter J.C."/>
            <person name="Han C."/>
            <person name="Tapia R."/>
            <person name="Land M."/>
            <person name="Hauser L."/>
            <person name="Kyrpides N."/>
            <person name="Ivanova N."/>
            <person name="Pagani I."/>
            <person name="Johnson E."/>
            <person name="Mukhopadhyay B."/>
            <person name="Anderson I."/>
            <person name="Woyke T."/>
        </authorList>
    </citation>
    <scope>NUCLEOTIDE SEQUENCE [LARGE SCALE GENOMIC DNA]</scope>
    <source>
        <strain evidence="1 2">6</strain>
    </source>
</reference>
<dbReference type="OrthoDB" id="9860504at2"/>
<dbReference type="NCBIfam" id="TIGR04197">
    <property type="entry name" value="T7SS_SACOL2603"/>
    <property type="match status" value="1"/>
</dbReference>